<dbReference type="Gene3D" id="2.20.140.10">
    <property type="entry name" value="WGR domain"/>
    <property type="match status" value="1"/>
</dbReference>
<evidence type="ECO:0000256" key="1">
    <source>
        <dbReference type="SAM" id="Coils"/>
    </source>
</evidence>
<sequence length="1834" mass="212954">MSDYKASFFSLLDEVKEHGGSTTPDFIARVLPLLEKAHFLRERNLVLGIYSIDSIDYNGRVLVTESEGKNFTQSNKVFKKPKQRYAVEVSVNYKEVSSLDPLDAPDDYGDRLYDHDAIHKDLDVPISKPVYLPHYKTWDFETGHYDPITEIFTLGFILASVAYGIDFRDVEELERFVENRERLYFYNKNLHPTIHHVIREMTPLYREGRAPSLEEIIAKLKNYRDFNPENYVDLTDTEGFRNLNLSDRGSYILDKLKRRLFDISRRNKLLYFNDRGGFLNLTESSVPMLLDYKNINEKDLIFWNSHIQTQFISKKKINLNRYLDIDQNRFLSPALNKIRLEARKSKNEYGFDQLRVVVAFLHWYNFKESADERISSPLLLLPVSITKKKGIKDKYELTVNDTEAEVNPVLSYYLKDLYDIDLPDFVDLETSSIEELVQSIKNQIALGGTGIDLQWRDKPKIQLIHKIAKRNFKLKKRKLNNRNSGLSTRSYDYSYDAENVKPLGLAIFNNLIAKKHNQLEYIINEDINPYTDLAVAERRRSFYHTDNDGKVNPLVWEVDTCNMTLGNFKYRKMSLVRDYSEILKADIKDDVFDELFSDQPKNINLDAYKKTSLEELYPIIQSDPTQSQAVLKARSGENYIIQGPPGTGKSQTITNLIADYVARDKKVLFVCEKRAALDVVFHRLKNKKLDELCCLIHDSQTDKKAFIMNLKDTYEAFMKKNMNTSTLSRKRDKTIQEIETHLGKLEKFHINMRDGEPPLYDLYQVLIAYYQEKEMLSDQELIYVPFYKEWADNETWITEFISQVKLNDHGSSIANYALNGVAVEILQASNVKGEVLEKIEKATDGLDALVELLDQQEVEVKEQSIEAWHQEFDFAEKVARIVERDSLGIFDKKTIAASELDNLNRKLEKQRRLHERLIEENENWTQKFDDTDAKTALQKWEKLDGSFFKFLNPGWYKLKGQVKASYNFNAHQIKPEISNVLKSLNEEYEALEQLEEQREEAAQRFGLTNFVTDYHWIQEQQDNPDHIIKAWTTRDHTSYVRSLLSFKSQFDELYNHLEGLFSNHGAQTLSQIEDQLQRGRAAVHTLGLFAPYIEQLHGLSPEMQQNLRTRDWQTDDIAFHTAYKSVKEVYEKDPVFSQSSEDGLGNSVRKISSLLDSYYDSNVAFIRSKIRDKFLNKVRITESVAAQLTEEEKVLKKEYNASRRILENEFGKSMRYKSIRELATGDAQDIMTTLKPVWLMSPLSVSDSMPIDTSIFDVVIYDEASQITVEEGVPSLFRTHQTIIVGDEMQMPPTNFFSANVTDQEEDEEETEEKIGISLDADSLLNQGARKLSSVMLGWHYRSRRESLISFSNAAFYKRNLLTIPDSRIPNAGIEPLAPIIDPDQEIDYKDVLSRSISYHYMENAIYHKRTNKDEAAYIANLVRTFLMNDIKKSIGIVAFSMDQQSEIESALDKLALEDPQFGIQLEEEYQRTEEDQFIGLFVKNLENVQGDERDIIIMSICYGFNNQGKMFMNFGPINRRGGEKRLNVIFSRAKQNMMIVSSIQAENIKNDYNEGANYFKKFLKYAKHTSDGQLMAANSVLDNLHAHEDEAEKTKRLPIINQLKEKLEAKGYTIDDAVGQSHFKCDIAVRENEATSYKLAILIDRSTHYATDNILEQYCQKPDVLRAFGWKLQHVYSKDWLEQPERVMEKIMQRLEGELELETELELENELENKSENELETPIEEQISSTVNEELPAAKPQEKKDLLELDEDLKPKKEEKSSSNLIFKRYEFSEGSSNKFWEISVDGFDIITRYGRIGNKAQENRKTFEDQVSVLKEEMRLIGVKTRKGYRPV</sequence>
<dbReference type="SMART" id="SM00773">
    <property type="entry name" value="WGR"/>
    <property type="match status" value="1"/>
</dbReference>
<dbReference type="PANTHER" id="PTHR10887">
    <property type="entry name" value="DNA2/NAM7 HELICASE FAMILY"/>
    <property type="match status" value="1"/>
</dbReference>
<dbReference type="SUPFAM" id="SSF142921">
    <property type="entry name" value="WGR domain-like"/>
    <property type="match status" value="1"/>
</dbReference>
<dbReference type="SUPFAM" id="SSF52540">
    <property type="entry name" value="P-loop containing nucleoside triphosphate hydrolases"/>
    <property type="match status" value="1"/>
</dbReference>
<dbReference type="InterPro" id="IPR047187">
    <property type="entry name" value="SF1_C_Upf1"/>
</dbReference>
<dbReference type="Pfam" id="PF13195">
    <property type="entry name" value="DUF4011"/>
    <property type="match status" value="1"/>
</dbReference>
<feature type="coiled-coil region" evidence="1">
    <location>
        <begin position="974"/>
        <end position="1004"/>
    </location>
</feature>
<protein>
    <submittedName>
        <fullName evidence="3">AAA domain-containing protein</fullName>
    </submittedName>
</protein>
<gene>
    <name evidence="3" type="ORF">LY01_00750</name>
</gene>
<dbReference type="InterPro" id="IPR025103">
    <property type="entry name" value="DUF4011"/>
</dbReference>
<feature type="coiled-coil region" evidence="1">
    <location>
        <begin position="839"/>
        <end position="866"/>
    </location>
</feature>
<dbReference type="Proteomes" id="UP000239002">
    <property type="component" value="Unassembled WGS sequence"/>
</dbReference>
<dbReference type="CDD" id="cd07996">
    <property type="entry name" value="WGR_MMR_like"/>
    <property type="match status" value="1"/>
</dbReference>
<evidence type="ECO:0000313" key="3">
    <source>
        <dbReference type="EMBL" id="PPK96925.1"/>
    </source>
</evidence>
<dbReference type="GO" id="GO:0004386">
    <property type="term" value="F:helicase activity"/>
    <property type="evidence" value="ECO:0007669"/>
    <property type="project" value="InterPro"/>
</dbReference>
<keyword evidence="1" id="KW-0175">Coiled coil</keyword>
<dbReference type="InterPro" id="IPR049809">
    <property type="entry name" value="YehF/YfeS-like_WGR"/>
</dbReference>
<reference evidence="3 4" key="1">
    <citation type="submission" date="2018-02" db="EMBL/GenBank/DDBJ databases">
        <title>Genomic Encyclopedia of Archaeal and Bacterial Type Strains, Phase II (KMG-II): from individual species to whole genera.</title>
        <authorList>
            <person name="Goeker M."/>
        </authorList>
    </citation>
    <scope>NUCLEOTIDE SEQUENCE [LARGE SCALE GENOMIC DNA]</scope>
    <source>
        <strain evidence="3 4">DSM 16809</strain>
    </source>
</reference>
<dbReference type="InterPro" id="IPR008893">
    <property type="entry name" value="WGR_domain"/>
</dbReference>
<dbReference type="CDD" id="cd18808">
    <property type="entry name" value="SF1_C_Upf1"/>
    <property type="match status" value="1"/>
</dbReference>
<dbReference type="PROSITE" id="PS51977">
    <property type="entry name" value="WGR"/>
    <property type="match status" value="1"/>
</dbReference>
<feature type="coiled-coil region" evidence="1">
    <location>
        <begin position="893"/>
        <end position="934"/>
    </location>
</feature>
<dbReference type="InterPro" id="IPR049468">
    <property type="entry name" value="Restrct_endonuc-II-like_dom"/>
</dbReference>
<dbReference type="Pfam" id="PF13086">
    <property type="entry name" value="AAA_11"/>
    <property type="match status" value="2"/>
</dbReference>
<dbReference type="Gene3D" id="3.40.50.300">
    <property type="entry name" value="P-loop containing nucleotide triphosphate hydrolases"/>
    <property type="match status" value="3"/>
</dbReference>
<dbReference type="InterPro" id="IPR045055">
    <property type="entry name" value="DNA2/NAM7-like"/>
</dbReference>
<dbReference type="Pfam" id="PF18741">
    <property type="entry name" value="MTES_1575"/>
    <property type="match status" value="1"/>
</dbReference>
<dbReference type="InterPro" id="IPR041677">
    <property type="entry name" value="DNA2/NAM7_AAA_11"/>
</dbReference>
<keyword evidence="4" id="KW-1185">Reference proteome</keyword>
<dbReference type="InterPro" id="IPR036930">
    <property type="entry name" value="WGR_dom_sf"/>
</dbReference>
<proteinExistence type="predicted"/>
<name>A0A2S6IRZ8_9FLAO</name>
<dbReference type="InterPro" id="IPR041679">
    <property type="entry name" value="DNA2/NAM7-like_C"/>
</dbReference>
<evidence type="ECO:0000259" key="2">
    <source>
        <dbReference type="PROSITE" id="PS51977"/>
    </source>
</evidence>
<dbReference type="OrthoDB" id="9757917at2"/>
<comment type="caution">
    <text evidence="3">The sequence shown here is derived from an EMBL/GenBank/DDBJ whole genome shotgun (WGS) entry which is preliminary data.</text>
</comment>
<feature type="domain" description="WGR" evidence="2">
    <location>
        <begin position="1764"/>
        <end position="1834"/>
    </location>
</feature>
<accession>A0A2S6IRZ8</accession>
<dbReference type="Pfam" id="PF05406">
    <property type="entry name" value="WGR"/>
    <property type="match status" value="1"/>
</dbReference>
<organism evidence="3 4">
    <name type="scientific">Nonlabens xylanidelens</name>
    <dbReference type="NCBI Taxonomy" id="191564"/>
    <lineage>
        <taxon>Bacteria</taxon>
        <taxon>Pseudomonadati</taxon>
        <taxon>Bacteroidota</taxon>
        <taxon>Flavobacteriia</taxon>
        <taxon>Flavobacteriales</taxon>
        <taxon>Flavobacteriaceae</taxon>
        <taxon>Nonlabens</taxon>
    </lineage>
</organism>
<dbReference type="InterPro" id="IPR027417">
    <property type="entry name" value="P-loop_NTPase"/>
</dbReference>
<dbReference type="EMBL" id="PTJE01000001">
    <property type="protein sequence ID" value="PPK96925.1"/>
    <property type="molecule type" value="Genomic_DNA"/>
</dbReference>
<dbReference type="RefSeq" id="WP_104514456.1">
    <property type="nucleotide sequence ID" value="NZ_MQVW01000027.1"/>
</dbReference>
<dbReference type="Pfam" id="PF13087">
    <property type="entry name" value="AAA_12"/>
    <property type="match status" value="1"/>
</dbReference>
<evidence type="ECO:0000313" key="4">
    <source>
        <dbReference type="Proteomes" id="UP000239002"/>
    </source>
</evidence>